<evidence type="ECO:0000259" key="4">
    <source>
        <dbReference type="Pfam" id="PF00501"/>
    </source>
</evidence>
<dbReference type="Pfam" id="PF13193">
    <property type="entry name" value="AMP-binding_C"/>
    <property type="match status" value="1"/>
</dbReference>
<evidence type="ECO:0000256" key="1">
    <source>
        <dbReference type="ARBA" id="ARBA00006432"/>
    </source>
</evidence>
<feature type="domain" description="AMP-binding enzyme C-terminal" evidence="5">
    <location>
        <begin position="379"/>
        <end position="438"/>
    </location>
</feature>
<gene>
    <name evidence="6" type="ORF">GGR90_002320</name>
</gene>
<feature type="region of interest" description="Disordered" evidence="3">
    <location>
        <begin position="441"/>
        <end position="463"/>
    </location>
</feature>
<sequence length="463" mass="49680">MRTLADVPAAFPPDRLAIVHGAARWTWGDLDRRSAQWCAWLTSRGVTADDLVAFALPNGPDFIALAFGIYRAGATPAPISWKITAHERTAIIAVMQPRLVVGGEEGPAPGDPQGEASRHVAASWKACTSGGSTGVPKVIVDGRSAGFPEGTDFIGIPANSCVLVPGPLYHNAPFSAAVFALWKGSTIVTMDKFDAVTALGLIDDEGATWALMVPTMMHRIMALTPTARACHDLSRWAMVVHTAAPMAPWLKQAWIEWCGRDHIWEVYGATEGLVRCWIGGREWLERPGSVGRPIGGGRLRILRDDGQECEAGEEGEVFAMPPGGPGSTYRYIGAERRATSDGWESVGDIGRLDADGYLYLADRRTDLIISGGVNVWPAEVEAAILRHPAVRSCAVVGIPHPDLGQAVHAVVEADTGTLSLAELGQFLNPWLAREKHPRSLEIRAQPVRDDAGKVRKGQLAPAP</sequence>
<dbReference type="Gene3D" id="3.40.50.12780">
    <property type="entry name" value="N-terminal domain of ligase-like"/>
    <property type="match status" value="1"/>
</dbReference>
<dbReference type="GO" id="GO:0006631">
    <property type="term" value="P:fatty acid metabolic process"/>
    <property type="evidence" value="ECO:0007669"/>
    <property type="project" value="TreeGrafter"/>
</dbReference>
<evidence type="ECO:0000313" key="7">
    <source>
        <dbReference type="Proteomes" id="UP000535078"/>
    </source>
</evidence>
<evidence type="ECO:0000313" key="6">
    <source>
        <dbReference type="EMBL" id="NJB90126.1"/>
    </source>
</evidence>
<dbReference type="Pfam" id="PF00501">
    <property type="entry name" value="AMP-binding"/>
    <property type="match status" value="2"/>
</dbReference>
<dbReference type="EMBL" id="JAATIT010000003">
    <property type="protein sequence ID" value="NJB90126.1"/>
    <property type="molecule type" value="Genomic_DNA"/>
</dbReference>
<dbReference type="RefSeq" id="WP_167921605.1">
    <property type="nucleotide sequence ID" value="NZ_JAATIT010000003.1"/>
</dbReference>
<proteinExistence type="inferred from homology"/>
<dbReference type="InterPro" id="IPR000873">
    <property type="entry name" value="AMP-dep_synth/lig_dom"/>
</dbReference>
<dbReference type="PANTHER" id="PTHR43201:SF5">
    <property type="entry name" value="MEDIUM-CHAIN ACYL-COA LIGASE ACSF2, MITOCHONDRIAL"/>
    <property type="match status" value="1"/>
</dbReference>
<comment type="similarity">
    <text evidence="1">Belongs to the ATP-dependent AMP-binding enzyme family.</text>
</comment>
<evidence type="ECO:0000256" key="2">
    <source>
        <dbReference type="ARBA" id="ARBA00022598"/>
    </source>
</evidence>
<organism evidence="6 7">
    <name type="scientific">Sphingopyxis italica</name>
    <dbReference type="NCBI Taxonomy" id="1129133"/>
    <lineage>
        <taxon>Bacteria</taxon>
        <taxon>Pseudomonadati</taxon>
        <taxon>Pseudomonadota</taxon>
        <taxon>Alphaproteobacteria</taxon>
        <taxon>Sphingomonadales</taxon>
        <taxon>Sphingomonadaceae</taxon>
        <taxon>Sphingopyxis</taxon>
    </lineage>
</organism>
<dbReference type="InterPro" id="IPR025110">
    <property type="entry name" value="AMP-bd_C"/>
</dbReference>
<reference evidence="6 7" key="1">
    <citation type="submission" date="2020-03" db="EMBL/GenBank/DDBJ databases">
        <title>Genomic Encyclopedia of Type Strains, Phase IV (KMG-IV): sequencing the most valuable type-strain genomes for metagenomic binning, comparative biology and taxonomic classification.</title>
        <authorList>
            <person name="Goeker M."/>
        </authorList>
    </citation>
    <scope>NUCLEOTIDE SEQUENCE [LARGE SCALE GENOMIC DNA]</scope>
    <source>
        <strain evidence="6 7">DSM 25229</strain>
    </source>
</reference>
<comment type="caution">
    <text evidence="6">The sequence shown here is derived from an EMBL/GenBank/DDBJ whole genome shotgun (WGS) entry which is preliminary data.</text>
</comment>
<dbReference type="SUPFAM" id="SSF56801">
    <property type="entry name" value="Acetyl-CoA synthetase-like"/>
    <property type="match status" value="1"/>
</dbReference>
<feature type="domain" description="AMP-dependent synthetase/ligase" evidence="4">
    <location>
        <begin position="129"/>
        <end position="318"/>
    </location>
</feature>
<feature type="compositionally biased region" description="Basic and acidic residues" evidence="3">
    <location>
        <begin position="441"/>
        <end position="453"/>
    </location>
</feature>
<dbReference type="InterPro" id="IPR042099">
    <property type="entry name" value="ANL_N_sf"/>
</dbReference>
<feature type="domain" description="AMP-dependent synthetase/ligase" evidence="4">
    <location>
        <begin position="10"/>
        <end position="102"/>
    </location>
</feature>
<dbReference type="Gene3D" id="3.30.300.30">
    <property type="match status" value="1"/>
</dbReference>
<keyword evidence="2 6" id="KW-0436">Ligase</keyword>
<evidence type="ECO:0000256" key="3">
    <source>
        <dbReference type="SAM" id="MobiDB-lite"/>
    </source>
</evidence>
<protein>
    <submittedName>
        <fullName evidence="6">Bile acid-coenzyme A ligase</fullName>
    </submittedName>
</protein>
<dbReference type="InterPro" id="IPR045851">
    <property type="entry name" value="AMP-bd_C_sf"/>
</dbReference>
<dbReference type="AlphaFoldDB" id="A0A7X5XTW1"/>
<dbReference type="PANTHER" id="PTHR43201">
    <property type="entry name" value="ACYL-COA SYNTHETASE"/>
    <property type="match status" value="1"/>
</dbReference>
<evidence type="ECO:0000259" key="5">
    <source>
        <dbReference type="Pfam" id="PF13193"/>
    </source>
</evidence>
<keyword evidence="7" id="KW-1185">Reference proteome</keyword>
<name>A0A7X5XTW1_9SPHN</name>
<dbReference type="GO" id="GO:0031956">
    <property type="term" value="F:medium-chain fatty acid-CoA ligase activity"/>
    <property type="evidence" value="ECO:0007669"/>
    <property type="project" value="TreeGrafter"/>
</dbReference>
<dbReference type="Proteomes" id="UP000535078">
    <property type="component" value="Unassembled WGS sequence"/>
</dbReference>
<accession>A0A7X5XTW1</accession>